<dbReference type="STRING" id="1314785.A0A165ETQ6"/>
<reference evidence="1 2" key="1">
    <citation type="journal article" date="2016" name="Mol. Biol. Evol.">
        <title>Comparative Genomics of Early-Diverging Mushroom-Forming Fungi Provides Insights into the Origins of Lignocellulose Decay Capabilities.</title>
        <authorList>
            <person name="Nagy L.G."/>
            <person name="Riley R."/>
            <person name="Tritt A."/>
            <person name="Adam C."/>
            <person name="Daum C."/>
            <person name="Floudas D."/>
            <person name="Sun H."/>
            <person name="Yadav J.S."/>
            <person name="Pangilinan J."/>
            <person name="Larsson K.H."/>
            <person name="Matsuura K."/>
            <person name="Barry K."/>
            <person name="Labutti K."/>
            <person name="Kuo R."/>
            <person name="Ohm R.A."/>
            <person name="Bhattacharya S.S."/>
            <person name="Shirouzu T."/>
            <person name="Yoshinaga Y."/>
            <person name="Martin F.M."/>
            <person name="Grigoriev I.V."/>
            <person name="Hibbett D.S."/>
        </authorList>
    </citation>
    <scope>NUCLEOTIDE SEQUENCE [LARGE SCALE GENOMIC DNA]</scope>
    <source>
        <strain evidence="1 2">93-53</strain>
    </source>
</reference>
<dbReference type="Proteomes" id="UP000076871">
    <property type="component" value="Unassembled WGS sequence"/>
</dbReference>
<organism evidence="1 2">
    <name type="scientific">Laetiporus sulphureus 93-53</name>
    <dbReference type="NCBI Taxonomy" id="1314785"/>
    <lineage>
        <taxon>Eukaryota</taxon>
        <taxon>Fungi</taxon>
        <taxon>Dikarya</taxon>
        <taxon>Basidiomycota</taxon>
        <taxon>Agaricomycotina</taxon>
        <taxon>Agaricomycetes</taxon>
        <taxon>Polyporales</taxon>
        <taxon>Laetiporus</taxon>
    </lineage>
</organism>
<accession>A0A165ETQ6</accession>
<dbReference type="EMBL" id="KV427618">
    <property type="protein sequence ID" value="KZT07740.1"/>
    <property type="molecule type" value="Genomic_DNA"/>
</dbReference>
<dbReference type="RefSeq" id="XP_040765480.1">
    <property type="nucleotide sequence ID" value="XM_040901172.1"/>
</dbReference>
<evidence type="ECO:0000313" key="1">
    <source>
        <dbReference type="EMBL" id="KZT07740.1"/>
    </source>
</evidence>
<dbReference type="AlphaFoldDB" id="A0A165ETQ6"/>
<sequence length="200" mass="23544">MRREKILDLVSACHGAPLRRLVLDGLNYVGEELFHSIADAFPSLQSLALLYRQNALQRHSRARVWPEPTWIYAKYLSSFRHLRQFAWNFSIEPIYVGTNYNLPYMEEDYPDHWIGDYQLEYFSDWSCLAKLFVAHCPTLESLMFTSNRVAMLGFSISQDKTGHILVVASDSDYLDDQIEEINPYQWVNLERSPWRIDERT</sequence>
<gene>
    <name evidence="1" type="ORF">LAESUDRAFT_104421</name>
</gene>
<dbReference type="GeneID" id="63818204"/>
<dbReference type="InParanoid" id="A0A165ETQ6"/>
<protein>
    <submittedName>
        <fullName evidence="1">Uncharacterized protein</fullName>
    </submittedName>
</protein>
<proteinExistence type="predicted"/>
<keyword evidence="2" id="KW-1185">Reference proteome</keyword>
<evidence type="ECO:0000313" key="2">
    <source>
        <dbReference type="Proteomes" id="UP000076871"/>
    </source>
</evidence>
<dbReference type="OrthoDB" id="2801112at2759"/>
<name>A0A165ETQ6_9APHY</name>